<dbReference type="Gene3D" id="1.10.287.950">
    <property type="entry name" value="Methyl-accepting chemotaxis protein"/>
    <property type="match status" value="1"/>
</dbReference>
<keyword evidence="7" id="KW-1185">Reference proteome</keyword>
<dbReference type="Pfam" id="PF00015">
    <property type="entry name" value="MCPsignal"/>
    <property type="match status" value="1"/>
</dbReference>
<evidence type="ECO:0000256" key="3">
    <source>
        <dbReference type="PROSITE-ProRule" id="PRU00284"/>
    </source>
</evidence>
<dbReference type="PANTHER" id="PTHR32089:SF118">
    <property type="entry name" value="HEME-BASED AEROTACTIC TRANSDUCER HEMAT"/>
    <property type="match status" value="1"/>
</dbReference>
<dbReference type="RefSeq" id="WP_175487474.1">
    <property type="nucleotide sequence ID" value="NZ_FNDK01000012.1"/>
</dbReference>
<keyword evidence="4" id="KW-0175">Coiled coil</keyword>
<dbReference type="GO" id="GO:0020037">
    <property type="term" value="F:heme binding"/>
    <property type="evidence" value="ECO:0007669"/>
    <property type="project" value="InterPro"/>
</dbReference>
<dbReference type="EMBL" id="FNDK01000012">
    <property type="protein sequence ID" value="SDH83634.1"/>
    <property type="molecule type" value="Genomic_DNA"/>
</dbReference>
<dbReference type="SUPFAM" id="SSF46458">
    <property type="entry name" value="Globin-like"/>
    <property type="match status" value="1"/>
</dbReference>
<gene>
    <name evidence="6" type="ORF">SAMN05192534_112110</name>
</gene>
<dbReference type="InterPro" id="IPR004089">
    <property type="entry name" value="MCPsignal_dom"/>
</dbReference>
<name>A0A1G8FNI1_9BACI</name>
<accession>A0A1G8FNI1</accession>
<keyword evidence="1 3" id="KW-0807">Transducer</keyword>
<dbReference type="InterPro" id="IPR039379">
    <property type="entry name" value="Protoglobin_sensor_dom"/>
</dbReference>
<sequence>MKRLLPFSKQKQKASFSLSSDSTDIILTLDEHNDLKKQLNIIQFTKDDLRIIKSLEPLVTDNIEEITDEFYSTITDQPVLLNIIERHTSVERLKKTFTTHIKEMFYGQINKTYVEKRKQIAYAHVRIGLPTKWYMASFEKLYHSLIHVYTSAIEDPDDIVCAITTTSKLLNFEQQIVLEEYENEHERIRQEQEAAKEELHHHVSETAGELSSISSHTSESVVSLKTQSSETAALAKKGTELALHSKSLADNGKQQLQSVRQNMNDVVSSVERISRHVQKLNSISNQMNEVIDLVDKVSEQTNLLALNASIEATRAGEHGKGFAVVAREIRKLSTQTKSSTKRIAELIENAYEQNIRVTSSVDTIQELVQQGSGGIDHTDKHFNDIVAAMTDTKEQNDSIEHALKTLLHSVESIEKASKEAAAAASQLDSETDMI</sequence>
<comment type="similarity">
    <text evidence="2">Belongs to the methyl-accepting chemotaxis (MCP) protein family.</text>
</comment>
<dbReference type="CDD" id="cd01068">
    <property type="entry name" value="globin_sensor"/>
    <property type="match status" value="1"/>
</dbReference>
<evidence type="ECO:0000313" key="6">
    <source>
        <dbReference type="EMBL" id="SDH83634.1"/>
    </source>
</evidence>
<evidence type="ECO:0000256" key="4">
    <source>
        <dbReference type="SAM" id="Coils"/>
    </source>
</evidence>
<evidence type="ECO:0000259" key="5">
    <source>
        <dbReference type="PROSITE" id="PS50111"/>
    </source>
</evidence>
<dbReference type="InterPro" id="IPR044398">
    <property type="entry name" value="Globin-sensor_dom"/>
</dbReference>
<dbReference type="Proteomes" id="UP000199163">
    <property type="component" value="Unassembled WGS sequence"/>
</dbReference>
<evidence type="ECO:0000256" key="1">
    <source>
        <dbReference type="ARBA" id="ARBA00023224"/>
    </source>
</evidence>
<dbReference type="GO" id="GO:0006935">
    <property type="term" value="P:chemotaxis"/>
    <property type="evidence" value="ECO:0007669"/>
    <property type="project" value="InterPro"/>
</dbReference>
<reference evidence="6 7" key="1">
    <citation type="submission" date="2016-10" db="EMBL/GenBank/DDBJ databases">
        <authorList>
            <person name="de Groot N.N."/>
        </authorList>
    </citation>
    <scope>NUCLEOTIDE SEQUENCE [LARGE SCALE GENOMIC DNA]</scope>
    <source>
        <strain evidence="6 7">DSM 21632</strain>
    </source>
</reference>
<dbReference type="PANTHER" id="PTHR32089">
    <property type="entry name" value="METHYL-ACCEPTING CHEMOTAXIS PROTEIN MCPB"/>
    <property type="match status" value="1"/>
</dbReference>
<evidence type="ECO:0000313" key="7">
    <source>
        <dbReference type="Proteomes" id="UP000199163"/>
    </source>
</evidence>
<dbReference type="SMART" id="SM00283">
    <property type="entry name" value="MA"/>
    <property type="match status" value="1"/>
</dbReference>
<feature type="domain" description="Methyl-accepting transducer" evidence="5">
    <location>
        <begin position="201"/>
        <end position="434"/>
    </location>
</feature>
<dbReference type="InterPro" id="IPR004090">
    <property type="entry name" value="Chemotax_Me-accpt_rcpt"/>
</dbReference>
<dbReference type="Gene3D" id="1.10.490.10">
    <property type="entry name" value="Globins"/>
    <property type="match status" value="1"/>
</dbReference>
<protein>
    <submittedName>
        <fullName evidence="6">Heam-based aerotactic trancducer</fullName>
    </submittedName>
</protein>
<dbReference type="GO" id="GO:0007165">
    <property type="term" value="P:signal transduction"/>
    <property type="evidence" value="ECO:0007669"/>
    <property type="project" value="UniProtKB-KW"/>
</dbReference>
<dbReference type="PRINTS" id="PR00260">
    <property type="entry name" value="CHEMTRNSDUCR"/>
</dbReference>
<organism evidence="6 7">
    <name type="scientific">Alteribacillus persepolensis</name>
    <dbReference type="NCBI Taxonomy" id="568899"/>
    <lineage>
        <taxon>Bacteria</taxon>
        <taxon>Bacillati</taxon>
        <taxon>Bacillota</taxon>
        <taxon>Bacilli</taxon>
        <taxon>Bacillales</taxon>
        <taxon>Bacillaceae</taxon>
        <taxon>Alteribacillus</taxon>
    </lineage>
</organism>
<evidence type="ECO:0000256" key="2">
    <source>
        <dbReference type="ARBA" id="ARBA00029447"/>
    </source>
</evidence>
<dbReference type="Pfam" id="PF11563">
    <property type="entry name" value="Protoglobin"/>
    <property type="match status" value="1"/>
</dbReference>
<dbReference type="STRING" id="568899.SAMN05192534_112110"/>
<dbReference type="InterPro" id="IPR009050">
    <property type="entry name" value="Globin-like_sf"/>
</dbReference>
<dbReference type="AlphaFoldDB" id="A0A1G8FNI1"/>
<dbReference type="GO" id="GO:0016020">
    <property type="term" value="C:membrane"/>
    <property type="evidence" value="ECO:0007669"/>
    <property type="project" value="InterPro"/>
</dbReference>
<dbReference type="PROSITE" id="PS50111">
    <property type="entry name" value="CHEMOTAXIS_TRANSDUC_2"/>
    <property type="match status" value="1"/>
</dbReference>
<feature type="coiled-coil region" evidence="4">
    <location>
        <begin position="171"/>
        <end position="198"/>
    </location>
</feature>
<proteinExistence type="inferred from homology"/>
<dbReference type="SUPFAM" id="SSF58104">
    <property type="entry name" value="Methyl-accepting chemotaxis protein (MCP) signaling domain"/>
    <property type="match status" value="1"/>
</dbReference>
<dbReference type="GO" id="GO:0019825">
    <property type="term" value="F:oxygen binding"/>
    <property type="evidence" value="ECO:0007669"/>
    <property type="project" value="InterPro"/>
</dbReference>
<dbReference type="GO" id="GO:0004888">
    <property type="term" value="F:transmembrane signaling receptor activity"/>
    <property type="evidence" value="ECO:0007669"/>
    <property type="project" value="InterPro"/>
</dbReference>
<dbReference type="InterPro" id="IPR012292">
    <property type="entry name" value="Globin/Proto"/>
</dbReference>